<gene>
    <name evidence="1" type="ORF">RMAR00112_LOCUS10134</name>
</gene>
<proteinExistence type="predicted"/>
<evidence type="ECO:0000313" key="1">
    <source>
        <dbReference type="EMBL" id="CAE0042169.1"/>
    </source>
</evidence>
<organism evidence="1">
    <name type="scientific">Rhodosorus marinus</name>
    <dbReference type="NCBI Taxonomy" id="101924"/>
    <lineage>
        <taxon>Eukaryota</taxon>
        <taxon>Rhodophyta</taxon>
        <taxon>Stylonematophyceae</taxon>
        <taxon>Stylonematales</taxon>
        <taxon>Stylonemataceae</taxon>
        <taxon>Rhodosorus</taxon>
    </lineage>
</organism>
<sequence length="145" mass="15993">MCGSNSISMSVGRPPEHISLLHLALFTRTGNSQLKSWGTLDESRRTCGRKRKIRSGEAYLILSRSAKLSDVAIHMESRVCCDRTAISKPQISSLSSEANESPKTSKTELSQISFTRDLSRSLIVNFPPFSFALSSHNGLIPVLNR</sequence>
<accession>A0A7S2ZK25</accession>
<dbReference type="EMBL" id="HBHW01012932">
    <property type="protein sequence ID" value="CAE0042169.1"/>
    <property type="molecule type" value="Transcribed_RNA"/>
</dbReference>
<name>A0A7S2ZK25_9RHOD</name>
<reference evidence="1" key="1">
    <citation type="submission" date="2021-01" db="EMBL/GenBank/DDBJ databases">
        <authorList>
            <person name="Corre E."/>
            <person name="Pelletier E."/>
            <person name="Niang G."/>
            <person name="Scheremetjew M."/>
            <person name="Finn R."/>
            <person name="Kale V."/>
            <person name="Holt S."/>
            <person name="Cochrane G."/>
            <person name="Meng A."/>
            <person name="Brown T."/>
            <person name="Cohen L."/>
        </authorList>
    </citation>
    <scope>NUCLEOTIDE SEQUENCE</scope>
    <source>
        <strain evidence="1">CCMP 769</strain>
    </source>
</reference>
<protein>
    <submittedName>
        <fullName evidence="1">Uncharacterized protein</fullName>
    </submittedName>
</protein>
<dbReference type="AlphaFoldDB" id="A0A7S2ZK25"/>